<feature type="compositionally biased region" description="Acidic residues" evidence="1">
    <location>
        <begin position="25"/>
        <end position="35"/>
    </location>
</feature>
<keyword evidence="2" id="KW-0732">Signal</keyword>
<dbReference type="InterPro" id="IPR000073">
    <property type="entry name" value="AB_hydrolase_1"/>
</dbReference>
<name>A0A179FJP9_METCM</name>
<evidence type="ECO:0000313" key="4">
    <source>
        <dbReference type="EMBL" id="OAQ65806.1"/>
    </source>
</evidence>
<dbReference type="AlphaFoldDB" id="A0A179FJP9"/>
<dbReference type="CDD" id="cd12809">
    <property type="entry name" value="Esterase_713_like-2"/>
    <property type="match status" value="1"/>
</dbReference>
<comment type="caution">
    <text evidence="4">The sequence shown here is derived from an EMBL/GenBank/DDBJ whole genome shotgun (WGS) entry which is preliminary data.</text>
</comment>
<dbReference type="KEGG" id="pchm:VFPPC_07455"/>
<feature type="region of interest" description="Disordered" evidence="1">
    <location>
        <begin position="21"/>
        <end position="45"/>
    </location>
</feature>
<dbReference type="STRING" id="1380566.A0A179FJP9"/>
<reference evidence="4 5" key="1">
    <citation type="journal article" date="2016" name="PLoS Pathog.">
        <title>Biosynthesis of antibiotic leucinostatins in bio-control fungus Purpureocillium lilacinum and their inhibition on phytophthora revealed by genome mining.</title>
        <authorList>
            <person name="Wang G."/>
            <person name="Liu Z."/>
            <person name="Lin R."/>
            <person name="Li E."/>
            <person name="Mao Z."/>
            <person name="Ling J."/>
            <person name="Yang Y."/>
            <person name="Yin W.B."/>
            <person name="Xie B."/>
        </authorList>
    </citation>
    <scope>NUCLEOTIDE SEQUENCE [LARGE SCALE GENOMIC DNA]</scope>
    <source>
        <strain evidence="4">170</strain>
    </source>
</reference>
<dbReference type="PANTHER" id="PTHR43194:SF4">
    <property type="entry name" value="AB HYDROLASE-1 DOMAIN-CONTAINING PROTEIN"/>
    <property type="match status" value="1"/>
</dbReference>
<dbReference type="InterPro" id="IPR050228">
    <property type="entry name" value="Carboxylesterase_BioH"/>
</dbReference>
<dbReference type="SUPFAM" id="SSF53474">
    <property type="entry name" value="alpha/beta-Hydrolases"/>
    <property type="match status" value="1"/>
</dbReference>
<gene>
    <name evidence="4" type="ORF">VFPPC_07455</name>
</gene>
<dbReference type="GO" id="GO:0016787">
    <property type="term" value="F:hydrolase activity"/>
    <property type="evidence" value="ECO:0007669"/>
    <property type="project" value="UniProtKB-KW"/>
</dbReference>
<evidence type="ECO:0000313" key="5">
    <source>
        <dbReference type="Proteomes" id="UP000078397"/>
    </source>
</evidence>
<feature type="chain" id="PRO_5008101767" evidence="2">
    <location>
        <begin position="20"/>
        <end position="396"/>
    </location>
</feature>
<feature type="domain" description="AB hydrolase-1" evidence="3">
    <location>
        <begin position="93"/>
        <end position="332"/>
    </location>
</feature>
<feature type="signal peptide" evidence="2">
    <location>
        <begin position="1"/>
        <end position="19"/>
    </location>
</feature>
<organism evidence="4 5">
    <name type="scientific">Pochonia chlamydosporia 170</name>
    <dbReference type="NCBI Taxonomy" id="1380566"/>
    <lineage>
        <taxon>Eukaryota</taxon>
        <taxon>Fungi</taxon>
        <taxon>Dikarya</taxon>
        <taxon>Ascomycota</taxon>
        <taxon>Pezizomycotina</taxon>
        <taxon>Sordariomycetes</taxon>
        <taxon>Hypocreomycetidae</taxon>
        <taxon>Hypocreales</taxon>
        <taxon>Clavicipitaceae</taxon>
        <taxon>Pochonia</taxon>
    </lineage>
</organism>
<keyword evidence="5" id="KW-1185">Reference proteome</keyword>
<dbReference type="EMBL" id="LSBJ02000004">
    <property type="protein sequence ID" value="OAQ65806.1"/>
    <property type="molecule type" value="Genomic_DNA"/>
</dbReference>
<dbReference type="OrthoDB" id="9978720at2759"/>
<evidence type="ECO:0000259" key="3">
    <source>
        <dbReference type="Pfam" id="PF12697"/>
    </source>
</evidence>
<protein>
    <submittedName>
        <fullName evidence="4">Alpha/beta-hydrolase</fullName>
    </submittedName>
</protein>
<accession>A0A179FJP9</accession>
<dbReference type="Proteomes" id="UP000078397">
    <property type="component" value="Unassembled WGS sequence"/>
</dbReference>
<dbReference type="PANTHER" id="PTHR43194">
    <property type="entry name" value="HYDROLASE ALPHA/BETA FOLD FAMILY"/>
    <property type="match status" value="1"/>
</dbReference>
<evidence type="ECO:0000256" key="1">
    <source>
        <dbReference type="SAM" id="MobiDB-lite"/>
    </source>
</evidence>
<evidence type="ECO:0000256" key="2">
    <source>
        <dbReference type="SAM" id="SignalP"/>
    </source>
</evidence>
<sequence>MRTTKLLALVALALVGGQASPVPDADADADADVDGNGDAAGSPSTEVPSIRSYFYIGGGYADDGTGKGRHIFRDQMYVEQLKPVKGKTQKTPIVIIHGQAQTGTNFLNKPDGGRGWASLFLQQGHEVYLVDQTLRGRSPWQPGRYATTPSTYAAEIIEERFTAVKRHMLWPQAALHTQWPGNGSMGDAIFDTFYSSNVQFIGNATYQQSTVQAAGAALLDKIGVPVVLMGHSQGGVLPIIIADARPKLTKALVLLEPTGPPFREAVFSTNPARAWGLTDIPLTYSPPVTNPVVDLKQEVQPPRDANSSECILQAKTPAPRKLANLANLPILVVTSESGYHAVYDHCTVEYLKQAGCSKTKHLELGQTGIHGNSHMFFMEKNSDQIQKSIKKWIVDP</sequence>
<dbReference type="Gene3D" id="3.40.50.1820">
    <property type="entry name" value="alpha/beta hydrolase"/>
    <property type="match status" value="1"/>
</dbReference>
<dbReference type="InterPro" id="IPR029058">
    <property type="entry name" value="AB_hydrolase_fold"/>
</dbReference>
<dbReference type="RefSeq" id="XP_018142893.1">
    <property type="nucleotide sequence ID" value="XM_018286308.1"/>
</dbReference>
<proteinExistence type="predicted"/>
<dbReference type="GeneID" id="28850302"/>
<dbReference type="Pfam" id="PF12697">
    <property type="entry name" value="Abhydrolase_6"/>
    <property type="match status" value="1"/>
</dbReference>